<gene>
    <name evidence="2" type="ORF">SR1949_54490</name>
</gene>
<evidence type="ECO:0000256" key="1">
    <source>
        <dbReference type="SAM" id="MobiDB-lite"/>
    </source>
</evidence>
<reference evidence="3" key="1">
    <citation type="submission" date="2019-02" db="EMBL/GenBank/DDBJ databases">
        <title>Draft genome sequence of Sphaerospermopsis reniformis NIES-1949.</title>
        <authorList>
            <person name="Yamaguchi H."/>
            <person name="Suzuki S."/>
            <person name="Kawachi M."/>
        </authorList>
    </citation>
    <scope>NUCLEOTIDE SEQUENCE [LARGE SCALE GENOMIC DNA]</scope>
    <source>
        <strain evidence="3">NIES-1949</strain>
    </source>
</reference>
<sequence length="51" mass="5565">MKLKRSVGYSGSRGTYAPPALSIPNNPITISRERSTQIPTNVSVFTPKDCK</sequence>
<dbReference type="AlphaFoldDB" id="A0A480AAX4"/>
<dbReference type="EMBL" id="BJCE01000610">
    <property type="protein sequence ID" value="GCL40311.1"/>
    <property type="molecule type" value="Genomic_DNA"/>
</dbReference>
<comment type="caution">
    <text evidence="2">The sequence shown here is derived from an EMBL/GenBank/DDBJ whole genome shotgun (WGS) entry which is preliminary data.</text>
</comment>
<feature type="region of interest" description="Disordered" evidence="1">
    <location>
        <begin position="1"/>
        <end position="24"/>
    </location>
</feature>
<protein>
    <submittedName>
        <fullName evidence="2">Uncharacterized protein</fullName>
    </submittedName>
</protein>
<name>A0A480AAX4_9CYAN</name>
<evidence type="ECO:0000313" key="3">
    <source>
        <dbReference type="Proteomes" id="UP000300142"/>
    </source>
</evidence>
<accession>A0A480AAX4</accession>
<organism evidence="2 3">
    <name type="scientific">Sphaerospermopsis reniformis</name>
    <dbReference type="NCBI Taxonomy" id="531300"/>
    <lineage>
        <taxon>Bacteria</taxon>
        <taxon>Bacillati</taxon>
        <taxon>Cyanobacteriota</taxon>
        <taxon>Cyanophyceae</taxon>
        <taxon>Nostocales</taxon>
        <taxon>Aphanizomenonaceae</taxon>
        <taxon>Sphaerospermopsis</taxon>
    </lineage>
</organism>
<keyword evidence="3" id="KW-1185">Reference proteome</keyword>
<proteinExistence type="predicted"/>
<dbReference type="Proteomes" id="UP000300142">
    <property type="component" value="Unassembled WGS sequence"/>
</dbReference>
<evidence type="ECO:0000313" key="2">
    <source>
        <dbReference type="EMBL" id="GCL40311.1"/>
    </source>
</evidence>